<dbReference type="EMBL" id="JAERRI010000014">
    <property type="protein sequence ID" value="MBL1092562.1"/>
    <property type="molecule type" value="Genomic_DNA"/>
</dbReference>
<dbReference type="Gene3D" id="3.40.50.720">
    <property type="entry name" value="NAD(P)-binding Rossmann-like Domain"/>
    <property type="match status" value="1"/>
</dbReference>
<dbReference type="InterPro" id="IPR002347">
    <property type="entry name" value="SDR_fam"/>
</dbReference>
<dbReference type="PANTHER" id="PTHR43669">
    <property type="entry name" value="5-KETO-D-GLUCONATE 5-REDUCTASE"/>
    <property type="match status" value="1"/>
</dbReference>
<evidence type="ECO:0000256" key="1">
    <source>
        <dbReference type="ARBA" id="ARBA00006484"/>
    </source>
</evidence>
<dbReference type="SUPFAM" id="SSF51735">
    <property type="entry name" value="NAD(P)-binding Rossmann-fold domains"/>
    <property type="match status" value="1"/>
</dbReference>
<reference evidence="5 6" key="1">
    <citation type="submission" date="2021-01" db="EMBL/GenBank/DDBJ databases">
        <title>WGS of actinomycetes isolated from Thailand.</title>
        <authorList>
            <person name="Thawai C."/>
        </authorList>
    </citation>
    <scope>NUCLEOTIDE SEQUENCE [LARGE SCALE GENOMIC DNA]</scope>
    <source>
        <strain evidence="5 6">CH9-7</strain>
    </source>
</reference>
<comment type="similarity">
    <text evidence="1 3">Belongs to the short-chain dehydrogenases/reductases (SDR) family.</text>
</comment>
<protein>
    <submittedName>
        <fullName evidence="5">SDR family oxidoreductase</fullName>
    </submittedName>
</protein>
<dbReference type="RefSeq" id="WP_201807941.1">
    <property type="nucleotide sequence ID" value="NZ_JAERRI010000014.1"/>
</dbReference>
<dbReference type="InterPro" id="IPR020904">
    <property type="entry name" value="Sc_DH/Rdtase_CS"/>
</dbReference>
<organism evidence="5 6">
    <name type="scientific">Streptomyces siderophoricus</name>
    <dbReference type="NCBI Taxonomy" id="2802281"/>
    <lineage>
        <taxon>Bacteria</taxon>
        <taxon>Bacillati</taxon>
        <taxon>Actinomycetota</taxon>
        <taxon>Actinomycetes</taxon>
        <taxon>Kitasatosporales</taxon>
        <taxon>Streptomycetaceae</taxon>
        <taxon>Streptomyces</taxon>
    </lineage>
</organism>
<dbReference type="Pfam" id="PF00106">
    <property type="entry name" value="adh_short"/>
    <property type="match status" value="1"/>
</dbReference>
<evidence type="ECO:0000313" key="6">
    <source>
        <dbReference type="Proteomes" id="UP000629371"/>
    </source>
</evidence>
<keyword evidence="2" id="KW-0560">Oxidoreductase</keyword>
<dbReference type="InterPro" id="IPR036291">
    <property type="entry name" value="NAD(P)-bd_dom_sf"/>
</dbReference>
<dbReference type="PANTHER" id="PTHR43669:SF12">
    <property type="entry name" value="BLR5618 PROTEIN"/>
    <property type="match status" value="1"/>
</dbReference>
<dbReference type="Proteomes" id="UP000629371">
    <property type="component" value="Unassembled WGS sequence"/>
</dbReference>
<feature type="region of interest" description="Disordered" evidence="4">
    <location>
        <begin position="1"/>
        <end position="46"/>
    </location>
</feature>
<evidence type="ECO:0000256" key="2">
    <source>
        <dbReference type="ARBA" id="ARBA00023002"/>
    </source>
</evidence>
<keyword evidence="6" id="KW-1185">Reference proteome</keyword>
<dbReference type="PRINTS" id="PR00080">
    <property type="entry name" value="SDRFAMILY"/>
</dbReference>
<evidence type="ECO:0000313" key="5">
    <source>
        <dbReference type="EMBL" id="MBL1092562.1"/>
    </source>
</evidence>
<dbReference type="CDD" id="cd05233">
    <property type="entry name" value="SDR_c"/>
    <property type="match status" value="1"/>
</dbReference>
<feature type="compositionally biased region" description="Low complexity" evidence="4">
    <location>
        <begin position="25"/>
        <end position="46"/>
    </location>
</feature>
<comment type="caution">
    <text evidence="5">The sequence shown here is derived from an EMBL/GenBank/DDBJ whole genome shotgun (WGS) entry which is preliminary data.</text>
</comment>
<dbReference type="PROSITE" id="PS00061">
    <property type="entry name" value="ADH_SHORT"/>
    <property type="match status" value="1"/>
</dbReference>
<gene>
    <name evidence="5" type="ORF">JK360_24815</name>
</gene>
<evidence type="ECO:0000256" key="3">
    <source>
        <dbReference type="RuleBase" id="RU000363"/>
    </source>
</evidence>
<proteinExistence type="inferred from homology"/>
<name>A0ABS1MXQ4_9ACTN</name>
<evidence type="ECO:0000256" key="4">
    <source>
        <dbReference type="SAM" id="MobiDB-lite"/>
    </source>
</evidence>
<accession>A0ABS1MXQ4</accession>
<dbReference type="PRINTS" id="PR00081">
    <property type="entry name" value="GDHRDH"/>
</dbReference>
<sequence>MAQNTQRAGAAQATPVARAGHVGGTATAPRPTLPAPATRGGPTPQTAAAAQEAREGGAAPRKVAVVTGAGSGIGRAVAQALMRANWSVALAGRRAEALAETARLAGLTEPTSPAVVTVPTDVTRPEQVDALFAAVRDRFGRLDLLFNNAGTFGKAVPLTELSYDDWRAVVEVNLTGAFLCAQAAFRTMQEQEPQGGRIINNGSISAHVPRPHSVAYTATKHAITGLTKSLSLDGRPYRIACGQIDIGNAATEMTGRMETGILQANGQTAVEPVMDAADVARTVVHMAELPLEANVQFATVMATTMPYIGRG</sequence>